<proteinExistence type="predicted"/>
<keyword evidence="3" id="KW-1185">Reference proteome</keyword>
<dbReference type="Proteomes" id="UP000710849">
    <property type="component" value="Unassembled WGS sequence"/>
</dbReference>
<feature type="compositionally biased region" description="Polar residues" evidence="1">
    <location>
        <begin position="305"/>
        <end position="321"/>
    </location>
</feature>
<dbReference type="AlphaFoldDB" id="A0A9P5IVE5"/>
<dbReference type="RefSeq" id="XP_038738331.1">
    <property type="nucleotide sequence ID" value="XM_038870970.1"/>
</dbReference>
<name>A0A9P5IVE5_9HELO</name>
<feature type="compositionally biased region" description="Basic and acidic residues" evidence="1">
    <location>
        <begin position="324"/>
        <end position="334"/>
    </location>
</feature>
<dbReference type="GeneID" id="62144049"/>
<accession>A0A9P5IVE5</accession>
<protein>
    <submittedName>
        <fullName evidence="2">Uncharacterized protein</fullName>
    </submittedName>
</protein>
<feature type="compositionally biased region" description="Basic and acidic residues" evidence="1">
    <location>
        <begin position="60"/>
        <end position="74"/>
    </location>
</feature>
<organism evidence="2 3">
    <name type="scientific">Botrytis byssoidea</name>
    <dbReference type="NCBI Taxonomy" id="139641"/>
    <lineage>
        <taxon>Eukaryota</taxon>
        <taxon>Fungi</taxon>
        <taxon>Dikarya</taxon>
        <taxon>Ascomycota</taxon>
        <taxon>Pezizomycotina</taxon>
        <taxon>Leotiomycetes</taxon>
        <taxon>Helotiales</taxon>
        <taxon>Sclerotiniaceae</taxon>
        <taxon>Botrytis</taxon>
    </lineage>
</organism>
<evidence type="ECO:0000313" key="2">
    <source>
        <dbReference type="EMBL" id="KAF7955201.1"/>
    </source>
</evidence>
<feature type="region of interest" description="Disordered" evidence="1">
    <location>
        <begin position="60"/>
        <end position="82"/>
    </location>
</feature>
<sequence length="350" mass="39480">MSTSSSQTPIDINLNHLEGNCLRHSELPDPAEAIVAARFNHGFDPDLPIVPLCMHSQDKDVNKTPTELSRDETSKGSSFHSEGLEWNKDGEVSWAVLSRWCPACSKEYEEDLNKGDSRILYITAMLRRHWIMVGDENRTPRGGAEAMEVIRQARTRFDSQDYDELRIYNIATKELSYMNKLERALGEHMTVNKESMVRAQERIVAFVSEQQSKIDPGQAYESAYASNRDPENYLMYGPANYPASNPPSTPTSVSAEKCPSTSIGERRSQPSSLHSSRNSHRSTLEERQSREARSNKSGKAHSQPMRAQSASEITRSHSSTRACRRFESDLEHCRASRTKSSVRSFSPSNF</sequence>
<feature type="compositionally biased region" description="Polar residues" evidence="1">
    <location>
        <begin position="250"/>
        <end position="263"/>
    </location>
</feature>
<comment type="caution">
    <text evidence="2">The sequence shown here is derived from an EMBL/GenBank/DDBJ whole genome shotgun (WGS) entry which is preliminary data.</text>
</comment>
<reference evidence="2 3" key="1">
    <citation type="journal article" date="2020" name="Genome Biol. Evol.">
        <title>Comparative genomics of Sclerotiniaceae.</title>
        <authorList>
            <person name="Valero Jimenez C.A."/>
            <person name="Steentjes M."/>
            <person name="Scholten O.E."/>
            <person name="Van Kan J.A.L."/>
        </authorList>
    </citation>
    <scope>NUCLEOTIDE SEQUENCE [LARGE SCALE GENOMIC DNA]</scope>
    <source>
        <strain evidence="2 3">MUCL 94</strain>
    </source>
</reference>
<feature type="region of interest" description="Disordered" evidence="1">
    <location>
        <begin position="235"/>
        <end position="350"/>
    </location>
</feature>
<feature type="compositionally biased region" description="Polar residues" evidence="1">
    <location>
        <begin position="338"/>
        <end position="350"/>
    </location>
</feature>
<feature type="compositionally biased region" description="Basic and acidic residues" evidence="1">
    <location>
        <begin position="282"/>
        <end position="294"/>
    </location>
</feature>
<evidence type="ECO:0000313" key="3">
    <source>
        <dbReference type="Proteomes" id="UP000710849"/>
    </source>
</evidence>
<dbReference type="EMBL" id="RCSW01000001">
    <property type="protein sequence ID" value="KAF7955201.1"/>
    <property type="molecule type" value="Genomic_DNA"/>
</dbReference>
<gene>
    <name evidence="2" type="ORF">EAE97_000460</name>
</gene>
<evidence type="ECO:0000256" key="1">
    <source>
        <dbReference type="SAM" id="MobiDB-lite"/>
    </source>
</evidence>